<dbReference type="InterPro" id="IPR020568">
    <property type="entry name" value="Ribosomal_Su5_D2-typ_SF"/>
</dbReference>
<dbReference type="OrthoDB" id="2411602at2759"/>
<evidence type="ECO:0000259" key="4">
    <source>
        <dbReference type="PROSITE" id="PS51786"/>
    </source>
</evidence>
<keyword evidence="2 3" id="KW-0720">Serine protease</keyword>
<dbReference type="PRINTS" id="PR00830">
    <property type="entry name" value="ENDOLAPTASE"/>
</dbReference>
<keyword evidence="6" id="KW-1185">Reference proteome</keyword>
<dbReference type="Proteomes" id="UP000601435">
    <property type="component" value="Unassembled WGS sequence"/>
</dbReference>
<dbReference type="PANTHER" id="PTHR43718">
    <property type="entry name" value="LON PROTEASE"/>
    <property type="match status" value="1"/>
</dbReference>
<evidence type="ECO:0000313" key="6">
    <source>
        <dbReference type="Proteomes" id="UP000601435"/>
    </source>
</evidence>
<keyword evidence="3" id="KW-0645">Protease</keyword>
<evidence type="ECO:0000313" key="5">
    <source>
        <dbReference type="EMBL" id="CAE7881869.1"/>
    </source>
</evidence>
<proteinExistence type="inferred from homology"/>
<dbReference type="Gene3D" id="3.30.230.10">
    <property type="match status" value="1"/>
</dbReference>
<dbReference type="PROSITE" id="PS01046">
    <property type="entry name" value="LON_SER"/>
    <property type="match status" value="1"/>
</dbReference>
<evidence type="ECO:0000256" key="2">
    <source>
        <dbReference type="ARBA" id="ARBA00022825"/>
    </source>
</evidence>
<dbReference type="SUPFAM" id="SSF54211">
    <property type="entry name" value="Ribosomal protein S5 domain 2-like"/>
    <property type="match status" value="1"/>
</dbReference>
<feature type="domain" description="Lon proteolytic" evidence="4">
    <location>
        <begin position="1"/>
        <end position="122"/>
    </location>
</feature>
<feature type="active site" evidence="3">
    <location>
        <position position="28"/>
    </location>
</feature>
<dbReference type="InterPro" id="IPR027065">
    <property type="entry name" value="Lon_Prtase"/>
</dbReference>
<dbReference type="InterPro" id="IPR008268">
    <property type="entry name" value="Peptidase_S16_AS"/>
</dbReference>
<dbReference type="Pfam" id="PF05362">
    <property type="entry name" value="Lon_C"/>
    <property type="match status" value="1"/>
</dbReference>
<name>A0A813AXF7_9DINO</name>
<dbReference type="PANTHER" id="PTHR43718:SF2">
    <property type="entry name" value="LON PROTEASE HOMOLOG, MITOCHONDRIAL"/>
    <property type="match status" value="1"/>
</dbReference>
<dbReference type="EMBL" id="CAJNJA010064219">
    <property type="protein sequence ID" value="CAE7881869.1"/>
    <property type="molecule type" value="Genomic_DNA"/>
</dbReference>
<comment type="caution">
    <text evidence="5">The sequence shown here is derived from an EMBL/GenBank/DDBJ whole genome shotgun (WGS) entry which is preliminary data.</text>
</comment>
<evidence type="ECO:0000256" key="3">
    <source>
        <dbReference type="PROSITE-ProRule" id="PRU01122"/>
    </source>
</evidence>
<protein>
    <submittedName>
        <fullName evidence="5">Lon protein</fullName>
    </submittedName>
</protein>
<dbReference type="GO" id="GO:0004176">
    <property type="term" value="F:ATP-dependent peptidase activity"/>
    <property type="evidence" value="ECO:0007669"/>
    <property type="project" value="UniProtKB-UniRule"/>
</dbReference>
<sequence length="139" mass="15021">LDSSNKFLDTASIHLHVPEGATPKDGPSAGVTMTSALVSTAFDVPLLDDIAMTGELTLMGKVLKVGGIKEKVIAARREGVKTLLLPRQNEADFMELKEYLRAGMTAHFVDHYDDVYKLAFDQTKVPPLSAPSRGLPVIT</sequence>
<evidence type="ECO:0000256" key="1">
    <source>
        <dbReference type="ARBA" id="ARBA00022801"/>
    </source>
</evidence>
<organism evidence="5 6">
    <name type="scientific">Symbiodinium necroappetens</name>
    <dbReference type="NCBI Taxonomy" id="1628268"/>
    <lineage>
        <taxon>Eukaryota</taxon>
        <taxon>Sar</taxon>
        <taxon>Alveolata</taxon>
        <taxon>Dinophyceae</taxon>
        <taxon>Suessiales</taxon>
        <taxon>Symbiodiniaceae</taxon>
        <taxon>Symbiodinium</taxon>
    </lineage>
</organism>
<dbReference type="GO" id="GO:0005524">
    <property type="term" value="F:ATP binding"/>
    <property type="evidence" value="ECO:0007669"/>
    <property type="project" value="InterPro"/>
</dbReference>
<feature type="non-terminal residue" evidence="5">
    <location>
        <position position="139"/>
    </location>
</feature>
<feature type="active site" evidence="3">
    <location>
        <position position="71"/>
    </location>
</feature>
<dbReference type="PROSITE" id="PS51786">
    <property type="entry name" value="LON_PROTEOLYTIC"/>
    <property type="match status" value="1"/>
</dbReference>
<dbReference type="InterPro" id="IPR008269">
    <property type="entry name" value="Lon_proteolytic"/>
</dbReference>
<dbReference type="InterPro" id="IPR014721">
    <property type="entry name" value="Ribsml_uS5_D2-typ_fold_subgr"/>
</dbReference>
<dbReference type="GO" id="GO:0006515">
    <property type="term" value="P:protein quality control for misfolded or incompletely synthesized proteins"/>
    <property type="evidence" value="ECO:0007669"/>
    <property type="project" value="TreeGrafter"/>
</dbReference>
<keyword evidence="1 3" id="KW-0378">Hydrolase</keyword>
<dbReference type="AlphaFoldDB" id="A0A813AXF7"/>
<gene>
    <name evidence="5" type="primary">lon</name>
    <name evidence="5" type="ORF">SNEC2469_LOCUS28986</name>
</gene>
<reference evidence="5" key="1">
    <citation type="submission" date="2021-02" db="EMBL/GenBank/DDBJ databases">
        <authorList>
            <person name="Dougan E. K."/>
            <person name="Rhodes N."/>
            <person name="Thang M."/>
            <person name="Chan C."/>
        </authorList>
    </citation>
    <scope>NUCLEOTIDE SEQUENCE</scope>
</reference>
<accession>A0A813AXF7</accession>
<comment type="similarity">
    <text evidence="3">Belongs to the peptidase S16 family.</text>
</comment>
<feature type="non-terminal residue" evidence="5">
    <location>
        <position position="1"/>
    </location>
</feature>
<dbReference type="GO" id="GO:0004252">
    <property type="term" value="F:serine-type endopeptidase activity"/>
    <property type="evidence" value="ECO:0007669"/>
    <property type="project" value="UniProtKB-UniRule"/>
</dbReference>